<evidence type="ECO:0000313" key="2">
    <source>
        <dbReference type="Proteomes" id="UP001060261"/>
    </source>
</evidence>
<gene>
    <name evidence="1" type="ORF">N0D28_00375</name>
</gene>
<keyword evidence="2" id="KW-1185">Reference proteome</keyword>
<sequence length="71" mass="7903">MPEDLQAERTHTCMSCFGTFTSSRSAHACHRGSACPFDEPDNWESYEPDPVADWGPYGADPNPVAIWDDLL</sequence>
<evidence type="ECO:0008006" key="3">
    <source>
        <dbReference type="Google" id="ProtNLM"/>
    </source>
</evidence>
<protein>
    <recommendedName>
        <fullName evidence="3">C2H2-type domain-containing protein</fullName>
    </recommendedName>
</protein>
<dbReference type="Proteomes" id="UP001060261">
    <property type="component" value="Chromosome"/>
</dbReference>
<proteinExistence type="predicted"/>
<evidence type="ECO:0000313" key="1">
    <source>
        <dbReference type="EMBL" id="UWX64172.1"/>
    </source>
</evidence>
<reference evidence="1" key="1">
    <citation type="submission" date="2022-09" db="EMBL/GenBank/DDBJ databases">
        <title>genome sequence of Deinococcus rubellus.</title>
        <authorList>
            <person name="Srinivasan S."/>
        </authorList>
    </citation>
    <scope>NUCLEOTIDE SEQUENCE</scope>
    <source>
        <strain evidence="1">Ant6</strain>
    </source>
</reference>
<accession>A0ABY5YGI7</accession>
<organism evidence="1 2">
    <name type="scientific">Deinococcus rubellus</name>
    <dbReference type="NCBI Taxonomy" id="1889240"/>
    <lineage>
        <taxon>Bacteria</taxon>
        <taxon>Thermotogati</taxon>
        <taxon>Deinococcota</taxon>
        <taxon>Deinococci</taxon>
        <taxon>Deinococcales</taxon>
        <taxon>Deinococcaceae</taxon>
        <taxon>Deinococcus</taxon>
    </lineage>
</organism>
<dbReference type="EMBL" id="CP104213">
    <property type="protein sequence ID" value="UWX64172.1"/>
    <property type="molecule type" value="Genomic_DNA"/>
</dbReference>
<dbReference type="RefSeq" id="WP_260560447.1">
    <property type="nucleotide sequence ID" value="NZ_BAABEC010000020.1"/>
</dbReference>
<name>A0ABY5YGI7_9DEIO</name>